<reference evidence="3 4" key="1">
    <citation type="submission" date="2015-01" db="EMBL/GenBank/DDBJ databases">
        <title>The Genome Sequence of Exophiala sideris CBS121828.</title>
        <authorList>
            <consortium name="The Broad Institute Genomics Platform"/>
            <person name="Cuomo C."/>
            <person name="de Hoog S."/>
            <person name="Gorbushina A."/>
            <person name="Stielow B."/>
            <person name="Teixiera M."/>
            <person name="Abouelleil A."/>
            <person name="Chapman S.B."/>
            <person name="Priest M."/>
            <person name="Young S.K."/>
            <person name="Wortman J."/>
            <person name="Nusbaum C."/>
            <person name="Birren B."/>
        </authorList>
    </citation>
    <scope>NUCLEOTIDE SEQUENCE [LARGE SCALE GENOMIC DNA]</scope>
    <source>
        <strain evidence="3 4">CBS 121828</strain>
    </source>
</reference>
<proteinExistence type="predicted"/>
<feature type="region of interest" description="Disordered" evidence="2">
    <location>
        <begin position="130"/>
        <end position="150"/>
    </location>
</feature>
<name>A0A0D1ZB27_9EURO</name>
<feature type="coiled-coil region" evidence="1">
    <location>
        <begin position="317"/>
        <end position="351"/>
    </location>
</feature>
<keyword evidence="1" id="KW-0175">Coiled coil</keyword>
<organism evidence="3 4">
    <name type="scientific">Exophiala sideris</name>
    <dbReference type="NCBI Taxonomy" id="1016849"/>
    <lineage>
        <taxon>Eukaryota</taxon>
        <taxon>Fungi</taxon>
        <taxon>Dikarya</taxon>
        <taxon>Ascomycota</taxon>
        <taxon>Pezizomycotina</taxon>
        <taxon>Eurotiomycetes</taxon>
        <taxon>Chaetothyriomycetidae</taxon>
        <taxon>Chaetothyriales</taxon>
        <taxon>Herpotrichiellaceae</taxon>
        <taxon>Exophiala</taxon>
    </lineage>
</organism>
<dbReference type="OrthoDB" id="10433278at2759"/>
<dbReference type="Proteomes" id="UP000053599">
    <property type="component" value="Unassembled WGS sequence"/>
</dbReference>
<gene>
    <name evidence="3" type="ORF">PV11_05929</name>
</gene>
<accession>A0A0D1ZB27</accession>
<dbReference type="AlphaFoldDB" id="A0A0D1ZB27"/>
<dbReference type="HOGENOM" id="CLU_676200_0_0_1"/>
<feature type="region of interest" description="Disordered" evidence="2">
    <location>
        <begin position="205"/>
        <end position="269"/>
    </location>
</feature>
<evidence type="ECO:0000313" key="3">
    <source>
        <dbReference type="EMBL" id="KIV83948.1"/>
    </source>
</evidence>
<evidence type="ECO:0000256" key="2">
    <source>
        <dbReference type="SAM" id="MobiDB-lite"/>
    </source>
</evidence>
<evidence type="ECO:0000313" key="4">
    <source>
        <dbReference type="Proteomes" id="UP000053599"/>
    </source>
</evidence>
<sequence length="407" mass="45554">MPANTAAIRTFWIAGEATYNDCEISWNTASNTIIVYDPLHFTPPIIQESFGSIQKVLHESVEPACLTIVMQTRWYPEEKVYKSLRLIFLFRDVSSAIDFHKILLPLKKDYVKIIAKCSCRESLGYQETEASPLTGNKRGHDGADDERPTKRYRPAFCTTLKIPPHLQGRLAKILAKPPQPAPPVHKAQVSIDDGEGEDTIIIASPLGPNRRHVRSRHVRESAPSPLRPSALTGRLPRRSILSSPQPPLASSTTVSIPSPATTPELDSNTKKSLDEQFLANQQQIDALNHHQAMLWKDRVDEHKKRIEDLKVTTVEEFVEVREENGKLKLERTELQDKITGLQGQVAVAKAEQSLAATQVTQLQADIQLLKDLVGRITRPLVQLDVDGYLTRIKWGEDPDASIKASQL</sequence>
<protein>
    <submittedName>
        <fullName evidence="3">Uncharacterized protein</fullName>
    </submittedName>
</protein>
<dbReference type="EMBL" id="KN846952">
    <property type="protein sequence ID" value="KIV83948.1"/>
    <property type="molecule type" value="Genomic_DNA"/>
</dbReference>
<feature type="compositionally biased region" description="Polar residues" evidence="2">
    <location>
        <begin position="240"/>
        <end position="266"/>
    </location>
</feature>
<feature type="compositionally biased region" description="Basic and acidic residues" evidence="2">
    <location>
        <begin position="138"/>
        <end position="149"/>
    </location>
</feature>
<evidence type="ECO:0000256" key="1">
    <source>
        <dbReference type="SAM" id="Coils"/>
    </source>
</evidence>